<evidence type="ECO:0000313" key="3">
    <source>
        <dbReference type="EMBL" id="KIK80564.1"/>
    </source>
</evidence>
<evidence type="ECO:0000313" key="4">
    <source>
        <dbReference type="Proteomes" id="UP000054538"/>
    </source>
</evidence>
<reference evidence="3 4" key="1">
    <citation type="submission" date="2014-04" db="EMBL/GenBank/DDBJ databases">
        <authorList>
            <consortium name="DOE Joint Genome Institute"/>
            <person name="Kuo A."/>
            <person name="Kohler A."/>
            <person name="Jargeat P."/>
            <person name="Nagy L.G."/>
            <person name="Floudas D."/>
            <person name="Copeland A."/>
            <person name="Barry K.W."/>
            <person name="Cichocki N."/>
            <person name="Veneault-Fourrey C."/>
            <person name="LaButti K."/>
            <person name="Lindquist E.A."/>
            <person name="Lipzen A."/>
            <person name="Lundell T."/>
            <person name="Morin E."/>
            <person name="Murat C."/>
            <person name="Sun H."/>
            <person name="Tunlid A."/>
            <person name="Henrissat B."/>
            <person name="Grigoriev I.V."/>
            <person name="Hibbett D.S."/>
            <person name="Martin F."/>
            <person name="Nordberg H.P."/>
            <person name="Cantor M.N."/>
            <person name="Hua S.X."/>
        </authorList>
    </citation>
    <scope>NUCLEOTIDE SEQUENCE [LARGE SCALE GENOMIC DNA]</scope>
    <source>
        <strain evidence="3 4">Ve08.2h10</strain>
    </source>
</reference>
<name>A0A0D0DGW2_9AGAM</name>
<dbReference type="AlphaFoldDB" id="A0A0D0DGW2"/>
<evidence type="ECO:0000256" key="1">
    <source>
        <dbReference type="SAM" id="MobiDB-lite"/>
    </source>
</evidence>
<accession>A0A0D0DGW2</accession>
<dbReference type="STRING" id="930991.A0A0D0DGW2"/>
<reference evidence="4" key="2">
    <citation type="submission" date="2015-01" db="EMBL/GenBank/DDBJ databases">
        <title>Evolutionary Origins and Diversification of the Mycorrhizal Mutualists.</title>
        <authorList>
            <consortium name="DOE Joint Genome Institute"/>
            <consortium name="Mycorrhizal Genomics Consortium"/>
            <person name="Kohler A."/>
            <person name="Kuo A."/>
            <person name="Nagy L.G."/>
            <person name="Floudas D."/>
            <person name="Copeland A."/>
            <person name="Barry K.W."/>
            <person name="Cichocki N."/>
            <person name="Veneault-Fourrey C."/>
            <person name="LaButti K."/>
            <person name="Lindquist E.A."/>
            <person name="Lipzen A."/>
            <person name="Lundell T."/>
            <person name="Morin E."/>
            <person name="Murat C."/>
            <person name="Riley R."/>
            <person name="Ohm R."/>
            <person name="Sun H."/>
            <person name="Tunlid A."/>
            <person name="Henrissat B."/>
            <person name="Grigoriev I.V."/>
            <person name="Hibbett D.S."/>
            <person name="Martin F."/>
        </authorList>
    </citation>
    <scope>NUCLEOTIDE SEQUENCE [LARGE SCALE GENOMIC DNA]</scope>
    <source>
        <strain evidence="4">Ve08.2h10</strain>
    </source>
</reference>
<protein>
    <recommendedName>
        <fullName evidence="2">Hyaluronan/mRNA-binding protein domain-containing protein</fullName>
    </recommendedName>
</protein>
<feature type="region of interest" description="Disordered" evidence="1">
    <location>
        <begin position="1"/>
        <end position="86"/>
    </location>
</feature>
<dbReference type="Proteomes" id="UP000054538">
    <property type="component" value="Unassembled WGS sequence"/>
</dbReference>
<dbReference type="InterPro" id="IPR006861">
    <property type="entry name" value="HABP4_PAIRBP1-bd"/>
</dbReference>
<gene>
    <name evidence="3" type="ORF">PAXRUDRAFT_833455</name>
</gene>
<feature type="domain" description="Hyaluronan/mRNA-binding protein" evidence="2">
    <location>
        <begin position="21"/>
        <end position="86"/>
    </location>
</feature>
<keyword evidence="4" id="KW-1185">Reference proteome</keyword>
<feature type="compositionally biased region" description="Acidic residues" evidence="1">
    <location>
        <begin position="51"/>
        <end position="60"/>
    </location>
</feature>
<proteinExistence type="predicted"/>
<feature type="compositionally biased region" description="Basic and acidic residues" evidence="1">
    <location>
        <begin position="1"/>
        <end position="28"/>
    </location>
</feature>
<sequence>MTRTERATFPRALVRDRSESKSGLDKSLRKGGNGHHNWGSLANETYHETAFEDETEDLAEDGNKKGVEKPETPMVERRSNSLTEEERQLARNFRKNALKGREIDLSAIARTSHAVSVSPPRRVTVTLGAETCTLGSRSISTLNHAIHV</sequence>
<dbReference type="InParanoid" id="A0A0D0DGW2"/>
<evidence type="ECO:0000259" key="2">
    <source>
        <dbReference type="Pfam" id="PF04774"/>
    </source>
</evidence>
<dbReference type="EMBL" id="KN825987">
    <property type="protein sequence ID" value="KIK80564.1"/>
    <property type="molecule type" value="Genomic_DNA"/>
</dbReference>
<feature type="compositionally biased region" description="Basic and acidic residues" evidence="1">
    <location>
        <begin position="61"/>
        <end position="86"/>
    </location>
</feature>
<organism evidence="3 4">
    <name type="scientific">Paxillus rubicundulus Ve08.2h10</name>
    <dbReference type="NCBI Taxonomy" id="930991"/>
    <lineage>
        <taxon>Eukaryota</taxon>
        <taxon>Fungi</taxon>
        <taxon>Dikarya</taxon>
        <taxon>Basidiomycota</taxon>
        <taxon>Agaricomycotina</taxon>
        <taxon>Agaricomycetes</taxon>
        <taxon>Agaricomycetidae</taxon>
        <taxon>Boletales</taxon>
        <taxon>Paxilineae</taxon>
        <taxon>Paxillaceae</taxon>
        <taxon>Paxillus</taxon>
    </lineage>
</organism>
<dbReference type="HOGENOM" id="CLU_126710_0_0_1"/>
<dbReference type="OrthoDB" id="2562681at2759"/>
<dbReference type="Pfam" id="PF04774">
    <property type="entry name" value="HABP4_PAI-RBP1"/>
    <property type="match status" value="1"/>
</dbReference>